<evidence type="ECO:0000256" key="4">
    <source>
        <dbReference type="RuleBase" id="RU000685"/>
    </source>
</evidence>
<dbReference type="FunFam" id="1.20.5.170:FF:000002">
    <property type="entry name" value="Type I keratin KA11"/>
    <property type="match status" value="1"/>
</dbReference>
<gene>
    <name evidence="9" type="primary">LOC115481331</name>
</gene>
<dbReference type="PRINTS" id="PR01248">
    <property type="entry name" value="TYPE1KERATIN"/>
</dbReference>
<dbReference type="SUPFAM" id="SSF64593">
    <property type="entry name" value="Intermediate filament protein, coiled coil region"/>
    <property type="match status" value="2"/>
</dbReference>
<dbReference type="InterPro" id="IPR018039">
    <property type="entry name" value="IF_conserved"/>
</dbReference>
<feature type="region of interest" description="Disordered" evidence="6">
    <location>
        <begin position="1"/>
        <end position="33"/>
    </location>
</feature>
<accession>A0A6P7ZLD2</accession>
<dbReference type="Gene3D" id="1.20.5.1160">
    <property type="entry name" value="Vasodilator-stimulated phosphoprotein"/>
    <property type="match status" value="1"/>
</dbReference>
<dbReference type="PANTHER" id="PTHR23239:SF207">
    <property type="entry name" value="KERATIN, TYPE I CYTOSKELETAL 24"/>
    <property type="match status" value="1"/>
</dbReference>
<dbReference type="GO" id="GO:0005198">
    <property type="term" value="F:structural molecule activity"/>
    <property type="evidence" value="ECO:0007669"/>
    <property type="project" value="InterPro"/>
</dbReference>
<feature type="domain" description="IF rod" evidence="7">
    <location>
        <begin position="122"/>
        <end position="438"/>
    </location>
</feature>
<proteinExistence type="inferred from homology"/>
<feature type="coiled-coil region" evidence="5">
    <location>
        <begin position="126"/>
        <end position="160"/>
    </location>
</feature>
<dbReference type="KEGG" id="muo:115481331"/>
<feature type="coiled-coil region" evidence="5">
    <location>
        <begin position="311"/>
        <end position="409"/>
    </location>
</feature>
<dbReference type="PANTHER" id="PTHR23239">
    <property type="entry name" value="INTERMEDIATE FILAMENT"/>
    <property type="match status" value="1"/>
</dbReference>
<reference evidence="9" key="1">
    <citation type="submission" date="2025-08" db="UniProtKB">
        <authorList>
            <consortium name="RefSeq"/>
        </authorList>
    </citation>
    <scope>IDENTIFICATION</scope>
</reference>
<feature type="region of interest" description="Disordered" evidence="6">
    <location>
        <begin position="66"/>
        <end position="105"/>
    </location>
</feature>
<dbReference type="GO" id="GO:0045109">
    <property type="term" value="P:intermediate filament organization"/>
    <property type="evidence" value="ECO:0007669"/>
    <property type="project" value="TreeGrafter"/>
</dbReference>
<dbReference type="RefSeq" id="XP_030076246.1">
    <property type="nucleotide sequence ID" value="XM_030220386.1"/>
</dbReference>
<dbReference type="FunFam" id="1.20.5.1160:FF:000002">
    <property type="entry name" value="Type I keratin 10"/>
    <property type="match status" value="1"/>
</dbReference>
<dbReference type="GO" id="GO:0030855">
    <property type="term" value="P:epithelial cell differentiation"/>
    <property type="evidence" value="ECO:0007669"/>
    <property type="project" value="TreeGrafter"/>
</dbReference>
<keyword evidence="8" id="KW-1185">Reference proteome</keyword>
<evidence type="ECO:0000313" key="9">
    <source>
        <dbReference type="RefSeq" id="XP_030076246.1"/>
    </source>
</evidence>
<evidence type="ECO:0000256" key="2">
    <source>
        <dbReference type="ARBA" id="ARBA00022754"/>
    </source>
</evidence>
<evidence type="ECO:0000256" key="3">
    <source>
        <dbReference type="ARBA" id="ARBA00023054"/>
    </source>
</evidence>
<dbReference type="Pfam" id="PF00038">
    <property type="entry name" value="Filament"/>
    <property type="match status" value="1"/>
</dbReference>
<protein>
    <submittedName>
        <fullName evidence="9">Keratin, type I cytoskeletal 47 kDa-like isoform X1</fullName>
    </submittedName>
</protein>
<keyword evidence="3 5" id="KW-0175">Coiled coil</keyword>
<sequence>MASQTYSSRQSSSVRIGGGSAGAQYAGSQSGGYGAQQSFGGGQIGGFGGSQVGGFGGGQGFGFGDGFGSGQGSGFGGGQGGGFGGGQGGGFGGGQGGGFGGSFGGAQGGGFGGGESLLSGSEKETMQNLNDRLAAYLEKVHSLEQANTELEQRIKEWYDKHRPGGTTGGPGRDYSKYYQMIEDLRNQIIAATIDNAKVILQIDNARLAADDFKLKYENELALRHSVEADINGLRRVMDELTLSKSDFESQLESLTEEYAMLKKNHDEEVKGVQSSGVGQLNVEMNAAPGIDLTKLLNDMRGQYETLAEQNRKDAENRFQEASKSLKQEISAGAEQVHTSKSEITDLRRALQGLELELQGLLATKASLEQTLAEREGHYCVEIAKIQATISAIEEQLSDMRADMENQSAEYEILLDIKTRLEMEIETYRRLLDGEGIGSHSGSQGSSGWQGSQGSHSSSSSATKEPNKTRKIKTIVEDIVDGVVMKSTVQEREEAVK</sequence>
<dbReference type="Proteomes" id="UP000515156">
    <property type="component" value="Chromosome 12"/>
</dbReference>
<dbReference type="GeneID" id="115481331"/>
<feature type="compositionally biased region" description="Low complexity" evidence="6">
    <location>
        <begin position="437"/>
        <end position="460"/>
    </location>
</feature>
<dbReference type="PROSITE" id="PS51842">
    <property type="entry name" value="IF_ROD_2"/>
    <property type="match status" value="1"/>
</dbReference>
<evidence type="ECO:0000256" key="5">
    <source>
        <dbReference type="SAM" id="Coils"/>
    </source>
</evidence>
<dbReference type="InterPro" id="IPR002957">
    <property type="entry name" value="Keratin_I"/>
</dbReference>
<dbReference type="GO" id="GO:0005882">
    <property type="term" value="C:intermediate filament"/>
    <property type="evidence" value="ECO:0007669"/>
    <property type="project" value="UniProtKB-KW"/>
</dbReference>
<feature type="compositionally biased region" description="Low complexity" evidence="6">
    <location>
        <begin position="1"/>
        <end position="15"/>
    </location>
</feature>
<evidence type="ECO:0000259" key="7">
    <source>
        <dbReference type="PROSITE" id="PS51842"/>
    </source>
</evidence>
<feature type="coiled-coil region" evidence="5">
    <location>
        <begin position="237"/>
        <end position="264"/>
    </location>
</feature>
<dbReference type="AlphaFoldDB" id="A0A6P7ZLD2"/>
<evidence type="ECO:0000256" key="1">
    <source>
        <dbReference type="ARBA" id="ARBA00022744"/>
    </source>
</evidence>
<feature type="region of interest" description="Disordered" evidence="6">
    <location>
        <begin position="435"/>
        <end position="472"/>
    </location>
</feature>
<dbReference type="Gene3D" id="1.20.5.500">
    <property type="entry name" value="Single helix bin"/>
    <property type="match status" value="1"/>
</dbReference>
<keyword evidence="2 4" id="KW-0403">Intermediate filament</keyword>
<dbReference type="OrthoDB" id="2441647at2759"/>
<evidence type="ECO:0000256" key="6">
    <source>
        <dbReference type="SAM" id="MobiDB-lite"/>
    </source>
</evidence>
<dbReference type="FunCoup" id="A0A6P7ZLD2">
    <property type="interactions" value="109"/>
</dbReference>
<name>A0A6P7ZLD2_9AMPH</name>
<dbReference type="FunFam" id="1.20.5.500:FF:000001">
    <property type="entry name" value="Type II keratin 23"/>
    <property type="match status" value="1"/>
</dbReference>
<evidence type="ECO:0000313" key="8">
    <source>
        <dbReference type="Proteomes" id="UP000515156"/>
    </source>
</evidence>
<dbReference type="InParanoid" id="A0A6P7ZLD2"/>
<dbReference type="Gene3D" id="1.20.5.170">
    <property type="match status" value="1"/>
</dbReference>
<dbReference type="SMART" id="SM01391">
    <property type="entry name" value="Filament"/>
    <property type="match status" value="1"/>
</dbReference>
<dbReference type="PROSITE" id="PS00226">
    <property type="entry name" value="IF_ROD_1"/>
    <property type="match status" value="1"/>
</dbReference>
<organism evidence="8 9">
    <name type="scientific">Microcaecilia unicolor</name>
    <dbReference type="NCBI Taxonomy" id="1415580"/>
    <lineage>
        <taxon>Eukaryota</taxon>
        <taxon>Metazoa</taxon>
        <taxon>Chordata</taxon>
        <taxon>Craniata</taxon>
        <taxon>Vertebrata</taxon>
        <taxon>Euteleostomi</taxon>
        <taxon>Amphibia</taxon>
        <taxon>Gymnophiona</taxon>
        <taxon>Siphonopidae</taxon>
        <taxon>Microcaecilia</taxon>
    </lineage>
</organism>
<dbReference type="InterPro" id="IPR039008">
    <property type="entry name" value="IF_rod_dom"/>
</dbReference>
<keyword evidence="1" id="KW-0416">Keratin</keyword>
<comment type="similarity">
    <text evidence="4">Belongs to the intermediate filament family.</text>
</comment>